<organism evidence="1">
    <name type="scientific">Physcomitrium patens</name>
    <name type="common">Spreading-leaved earth moss</name>
    <name type="synonym">Physcomitrella patens</name>
    <dbReference type="NCBI Taxonomy" id="3218"/>
    <lineage>
        <taxon>Eukaryota</taxon>
        <taxon>Viridiplantae</taxon>
        <taxon>Streptophyta</taxon>
        <taxon>Embryophyta</taxon>
        <taxon>Bryophyta</taxon>
        <taxon>Bryophytina</taxon>
        <taxon>Bryopsida</taxon>
        <taxon>Funariidae</taxon>
        <taxon>Funariales</taxon>
        <taxon>Funariaceae</taxon>
        <taxon>Physcomitrium</taxon>
    </lineage>
</organism>
<reference evidence="1 3" key="1">
    <citation type="journal article" date="2008" name="Science">
        <title>The Physcomitrella genome reveals evolutionary insights into the conquest of land by plants.</title>
        <authorList>
            <person name="Rensing S."/>
            <person name="Lang D."/>
            <person name="Zimmer A."/>
            <person name="Terry A."/>
            <person name="Salamov A."/>
            <person name="Shapiro H."/>
            <person name="Nishiyama T."/>
            <person name="Perroud P.-F."/>
            <person name="Lindquist E."/>
            <person name="Kamisugi Y."/>
            <person name="Tanahashi T."/>
            <person name="Sakakibara K."/>
            <person name="Fujita T."/>
            <person name="Oishi K."/>
            <person name="Shin-I T."/>
            <person name="Kuroki Y."/>
            <person name="Toyoda A."/>
            <person name="Suzuki Y."/>
            <person name="Hashimoto A."/>
            <person name="Yamaguchi K."/>
            <person name="Sugano A."/>
            <person name="Kohara Y."/>
            <person name="Fujiyama A."/>
            <person name="Anterola A."/>
            <person name="Aoki S."/>
            <person name="Ashton N."/>
            <person name="Barbazuk W.B."/>
            <person name="Barker E."/>
            <person name="Bennetzen J."/>
            <person name="Bezanilla M."/>
            <person name="Blankenship R."/>
            <person name="Cho S.H."/>
            <person name="Dutcher S."/>
            <person name="Estelle M."/>
            <person name="Fawcett J.A."/>
            <person name="Gundlach H."/>
            <person name="Hanada K."/>
            <person name="Heyl A."/>
            <person name="Hicks K.A."/>
            <person name="Hugh J."/>
            <person name="Lohr M."/>
            <person name="Mayer K."/>
            <person name="Melkozernov A."/>
            <person name="Murata T."/>
            <person name="Nelson D."/>
            <person name="Pils B."/>
            <person name="Prigge M."/>
            <person name="Reiss B."/>
            <person name="Renner T."/>
            <person name="Rombauts S."/>
            <person name="Rushton P."/>
            <person name="Sanderfoot A."/>
            <person name="Schween G."/>
            <person name="Shiu S.-H."/>
            <person name="Stueber K."/>
            <person name="Theodoulou F.L."/>
            <person name="Tu H."/>
            <person name="Van de Peer Y."/>
            <person name="Verrier P.J."/>
            <person name="Waters E."/>
            <person name="Wood A."/>
            <person name="Yang L."/>
            <person name="Cove D."/>
            <person name="Cuming A."/>
            <person name="Hasebe M."/>
            <person name="Lucas S."/>
            <person name="Mishler D.B."/>
            <person name="Reski R."/>
            <person name="Grigoriev I."/>
            <person name="Quatrano R.S."/>
            <person name="Boore J.L."/>
        </authorList>
    </citation>
    <scope>NUCLEOTIDE SEQUENCE [LARGE SCALE GENOMIC DNA]</scope>
    <source>
        <strain evidence="2 3">cv. Gransden 2004</strain>
    </source>
</reference>
<gene>
    <name evidence="1" type="ORF">PHYPA_023869</name>
</gene>
<proteinExistence type="predicted"/>
<dbReference type="InParanoid" id="A0A2K1IXP9"/>
<dbReference type="Proteomes" id="UP000006727">
    <property type="component" value="Chromosome 19"/>
</dbReference>
<evidence type="ECO:0000313" key="2">
    <source>
        <dbReference type="EnsemblPlants" id="Pp3c19_8150V3.1"/>
    </source>
</evidence>
<keyword evidence="3" id="KW-1185">Reference proteome</keyword>
<evidence type="ECO:0000313" key="3">
    <source>
        <dbReference type="Proteomes" id="UP000006727"/>
    </source>
</evidence>
<reference evidence="2" key="3">
    <citation type="submission" date="2020-12" db="UniProtKB">
        <authorList>
            <consortium name="EnsemblPlants"/>
        </authorList>
    </citation>
    <scope>IDENTIFICATION</scope>
</reference>
<dbReference type="EMBL" id="ABEU02000019">
    <property type="protein sequence ID" value="PNR34053.1"/>
    <property type="molecule type" value="Genomic_DNA"/>
</dbReference>
<sequence>MILKVVGIKSCRPRLQNTRAPSGSMKVVHSRKHVLLLVKPVGKLSPGDETVGWNFACCPMLVTAATNSGSIRFFSPCTLPNRKVGPGHAPFWLSMTPHT</sequence>
<evidence type="ECO:0000313" key="1">
    <source>
        <dbReference type="EMBL" id="PNR34053.1"/>
    </source>
</evidence>
<dbReference type="EnsemblPlants" id="Pp3c19_8150V3.1">
    <property type="protein sequence ID" value="Pp3c19_8150V3.1"/>
    <property type="gene ID" value="Pp3c19_8150"/>
</dbReference>
<dbReference type="Gramene" id="Pp3c19_8150V3.1">
    <property type="protein sequence ID" value="Pp3c19_8150V3.1"/>
    <property type="gene ID" value="Pp3c19_8150"/>
</dbReference>
<accession>A0A2K1IXP9</accession>
<reference evidence="1 3" key="2">
    <citation type="journal article" date="2018" name="Plant J.">
        <title>The Physcomitrella patens chromosome-scale assembly reveals moss genome structure and evolution.</title>
        <authorList>
            <person name="Lang D."/>
            <person name="Ullrich K.K."/>
            <person name="Murat F."/>
            <person name="Fuchs J."/>
            <person name="Jenkins J."/>
            <person name="Haas F.B."/>
            <person name="Piednoel M."/>
            <person name="Gundlach H."/>
            <person name="Van Bel M."/>
            <person name="Meyberg R."/>
            <person name="Vives C."/>
            <person name="Morata J."/>
            <person name="Symeonidi A."/>
            <person name="Hiss M."/>
            <person name="Muchero W."/>
            <person name="Kamisugi Y."/>
            <person name="Saleh O."/>
            <person name="Blanc G."/>
            <person name="Decker E.L."/>
            <person name="van Gessel N."/>
            <person name="Grimwood J."/>
            <person name="Hayes R.D."/>
            <person name="Graham S.W."/>
            <person name="Gunter L.E."/>
            <person name="McDaniel S.F."/>
            <person name="Hoernstein S.N.W."/>
            <person name="Larsson A."/>
            <person name="Li F.W."/>
            <person name="Perroud P.F."/>
            <person name="Phillips J."/>
            <person name="Ranjan P."/>
            <person name="Rokshar D.S."/>
            <person name="Rothfels C.J."/>
            <person name="Schneider L."/>
            <person name="Shu S."/>
            <person name="Stevenson D.W."/>
            <person name="Thummler F."/>
            <person name="Tillich M."/>
            <person name="Villarreal Aguilar J.C."/>
            <person name="Widiez T."/>
            <person name="Wong G.K."/>
            <person name="Wymore A."/>
            <person name="Zhang Y."/>
            <person name="Zimmer A.D."/>
            <person name="Quatrano R.S."/>
            <person name="Mayer K.F.X."/>
            <person name="Goodstein D."/>
            <person name="Casacuberta J.M."/>
            <person name="Vandepoele K."/>
            <person name="Reski R."/>
            <person name="Cuming A.C."/>
            <person name="Tuskan G.A."/>
            <person name="Maumus F."/>
            <person name="Salse J."/>
            <person name="Schmutz J."/>
            <person name="Rensing S.A."/>
        </authorList>
    </citation>
    <scope>NUCLEOTIDE SEQUENCE [LARGE SCALE GENOMIC DNA]</scope>
    <source>
        <strain evidence="2 3">cv. Gransden 2004</strain>
    </source>
</reference>
<protein>
    <submittedName>
        <fullName evidence="1 2">Uncharacterized protein</fullName>
    </submittedName>
</protein>
<dbReference type="AlphaFoldDB" id="A0A2K1IXP9"/>
<name>A0A2K1IXP9_PHYPA</name>